<comment type="similarity">
    <text evidence="2">Belongs to the GtrA family.</text>
</comment>
<evidence type="ECO:0000256" key="3">
    <source>
        <dbReference type="ARBA" id="ARBA00022692"/>
    </source>
</evidence>
<feature type="domain" description="GtrA/DPMS transmembrane" evidence="7">
    <location>
        <begin position="55"/>
        <end position="185"/>
    </location>
</feature>
<dbReference type="PANTHER" id="PTHR38459">
    <property type="entry name" value="PROPHAGE BACTOPRENOL-LINKED GLUCOSE TRANSLOCASE HOMOLOG"/>
    <property type="match status" value="1"/>
</dbReference>
<evidence type="ECO:0000256" key="2">
    <source>
        <dbReference type="ARBA" id="ARBA00009399"/>
    </source>
</evidence>
<evidence type="ECO:0000313" key="8">
    <source>
        <dbReference type="EMBL" id="RDI50994.1"/>
    </source>
</evidence>
<dbReference type="EMBL" id="QQAZ01000005">
    <property type="protein sequence ID" value="RDI50994.1"/>
    <property type="molecule type" value="Genomic_DNA"/>
</dbReference>
<dbReference type="InterPro" id="IPR007267">
    <property type="entry name" value="GtrA_DPMS_TM"/>
</dbReference>
<reference evidence="8 9" key="1">
    <citation type="submission" date="2018-07" db="EMBL/GenBank/DDBJ databases">
        <title>Genomic Encyclopedia of Type Strains, Phase IV (KMG-IV): sequencing the most valuable type-strain genomes for metagenomic binning, comparative biology and taxonomic classification.</title>
        <authorList>
            <person name="Goeker M."/>
        </authorList>
    </citation>
    <scope>NUCLEOTIDE SEQUENCE [LARGE SCALE GENOMIC DNA]</scope>
    <source>
        <strain evidence="8 9">DSM 44952</strain>
    </source>
</reference>
<evidence type="ECO:0000256" key="4">
    <source>
        <dbReference type="ARBA" id="ARBA00022989"/>
    </source>
</evidence>
<proteinExistence type="inferred from homology"/>
<comment type="caution">
    <text evidence="8">The sequence shown here is derived from an EMBL/GenBank/DDBJ whole genome shotgun (WGS) entry which is preliminary data.</text>
</comment>
<feature type="transmembrane region" description="Helical" evidence="6">
    <location>
        <begin position="157"/>
        <end position="179"/>
    </location>
</feature>
<keyword evidence="3 6" id="KW-0812">Transmembrane</keyword>
<evidence type="ECO:0000256" key="6">
    <source>
        <dbReference type="SAM" id="Phobius"/>
    </source>
</evidence>
<dbReference type="GO" id="GO:0000271">
    <property type="term" value="P:polysaccharide biosynthetic process"/>
    <property type="evidence" value="ECO:0007669"/>
    <property type="project" value="InterPro"/>
</dbReference>
<organism evidence="8 9">
    <name type="scientific">Nocardia mexicana</name>
    <dbReference type="NCBI Taxonomy" id="279262"/>
    <lineage>
        <taxon>Bacteria</taxon>
        <taxon>Bacillati</taxon>
        <taxon>Actinomycetota</taxon>
        <taxon>Actinomycetes</taxon>
        <taxon>Mycobacteriales</taxon>
        <taxon>Nocardiaceae</taxon>
        <taxon>Nocardia</taxon>
    </lineage>
</organism>
<dbReference type="Pfam" id="PF04138">
    <property type="entry name" value="GtrA_DPMS_TM"/>
    <property type="match status" value="1"/>
</dbReference>
<evidence type="ECO:0000259" key="7">
    <source>
        <dbReference type="Pfam" id="PF04138"/>
    </source>
</evidence>
<feature type="transmembrane region" description="Helical" evidence="6">
    <location>
        <begin position="53"/>
        <end position="72"/>
    </location>
</feature>
<dbReference type="PANTHER" id="PTHR38459:SF1">
    <property type="entry name" value="PROPHAGE BACTOPRENOL-LINKED GLUCOSE TRANSLOCASE HOMOLOG"/>
    <property type="match status" value="1"/>
</dbReference>
<keyword evidence="5 6" id="KW-0472">Membrane</keyword>
<dbReference type="GO" id="GO:0005886">
    <property type="term" value="C:plasma membrane"/>
    <property type="evidence" value="ECO:0007669"/>
    <property type="project" value="TreeGrafter"/>
</dbReference>
<evidence type="ECO:0000256" key="5">
    <source>
        <dbReference type="ARBA" id="ARBA00023136"/>
    </source>
</evidence>
<comment type="subcellular location">
    <subcellularLocation>
        <location evidence="1">Membrane</location>
        <topology evidence="1">Multi-pass membrane protein</topology>
    </subcellularLocation>
</comment>
<evidence type="ECO:0000256" key="1">
    <source>
        <dbReference type="ARBA" id="ARBA00004141"/>
    </source>
</evidence>
<feature type="transmembrane region" description="Helical" evidence="6">
    <location>
        <begin position="84"/>
        <end position="101"/>
    </location>
</feature>
<dbReference type="AlphaFoldDB" id="A0A370H4X4"/>
<keyword evidence="9" id="KW-1185">Reference proteome</keyword>
<dbReference type="STRING" id="1210089.GCA_001613165_03319"/>
<name>A0A370H4X4_9NOCA</name>
<gene>
    <name evidence="8" type="ORF">DFR68_105471</name>
</gene>
<keyword evidence="4 6" id="KW-1133">Transmembrane helix</keyword>
<accession>A0A370H4X4</accession>
<evidence type="ECO:0000313" key="9">
    <source>
        <dbReference type="Proteomes" id="UP000255355"/>
    </source>
</evidence>
<dbReference type="Proteomes" id="UP000255355">
    <property type="component" value="Unassembled WGS sequence"/>
</dbReference>
<sequence length="198" mass="22013">MHMSACILVLPPFSQRMPSAARPVIVGPVSLVQPVLDRLPETYRAKLVQHQELMKFAVVGAITWFVDTGVVYALKLTVLQDKPLTARAFGVLIATIVSYILNREWSFNTRGGRQRHHEAALFFAVSALAIGVTLIPQAISLYLFDIRVPHVSAPTQAVANFVTGQILGVVLAMGFRFWALRRFVFPDDLRPAAEYELL</sequence>
<protein>
    <submittedName>
        <fullName evidence="8">Putative flippase GtrA</fullName>
    </submittedName>
</protein>
<feature type="transmembrane region" description="Helical" evidence="6">
    <location>
        <begin position="121"/>
        <end position="145"/>
    </location>
</feature>
<dbReference type="InterPro" id="IPR051401">
    <property type="entry name" value="GtrA_CellWall_Glycosyl"/>
</dbReference>